<comment type="caution">
    <text evidence="10">The sequence shown here is derived from an EMBL/GenBank/DDBJ whole genome shotgun (WGS) entry which is preliminary data.</text>
</comment>
<proteinExistence type="predicted"/>
<dbReference type="GO" id="GO:0046656">
    <property type="term" value="P:folic acid biosynthetic process"/>
    <property type="evidence" value="ECO:0007669"/>
    <property type="project" value="UniProtKB-KW"/>
</dbReference>
<evidence type="ECO:0000259" key="9">
    <source>
        <dbReference type="PROSITE" id="PS50972"/>
    </source>
</evidence>
<dbReference type="GO" id="GO:0004156">
    <property type="term" value="F:dihydropteroate synthase activity"/>
    <property type="evidence" value="ECO:0007669"/>
    <property type="project" value="UniProtKB-EC"/>
</dbReference>
<dbReference type="PROSITE" id="PS00793">
    <property type="entry name" value="DHPS_2"/>
    <property type="match status" value="1"/>
</dbReference>
<dbReference type="Pfam" id="PF00809">
    <property type="entry name" value="Pterin_bind"/>
    <property type="match status" value="1"/>
</dbReference>
<keyword evidence="6" id="KW-0479">Metal-binding</keyword>
<dbReference type="EC" id="2.5.1.15" evidence="4"/>
<keyword evidence="11" id="KW-1185">Reference proteome</keyword>
<gene>
    <name evidence="10" type="primary">folP</name>
    <name evidence="10" type="ORF">CQA53_04745</name>
</gene>
<comment type="cofactor">
    <cofactor evidence="2">
        <name>Mg(2+)</name>
        <dbReference type="ChEBI" id="CHEBI:18420"/>
    </cofactor>
</comment>
<dbReference type="RefSeq" id="WP_115542880.1">
    <property type="nucleotide sequence ID" value="NZ_NXLQ01000007.1"/>
</dbReference>
<comment type="catalytic activity">
    <reaction evidence="1">
        <text>(7,8-dihydropterin-6-yl)methyl diphosphate + 4-aminobenzoate = 7,8-dihydropteroate + diphosphate</text>
        <dbReference type="Rhea" id="RHEA:19949"/>
        <dbReference type="ChEBI" id="CHEBI:17836"/>
        <dbReference type="ChEBI" id="CHEBI:17839"/>
        <dbReference type="ChEBI" id="CHEBI:33019"/>
        <dbReference type="ChEBI" id="CHEBI:72950"/>
        <dbReference type="EC" id="2.5.1.15"/>
    </reaction>
</comment>
<comment type="pathway">
    <text evidence="3">Cofactor biosynthesis; tetrahydrofolate biosynthesis; 7,8-dihydrofolate from 2-amino-4-hydroxy-6-hydroxymethyl-7,8-dihydropteridine diphosphate and 4-aminobenzoate: step 1/2.</text>
</comment>
<evidence type="ECO:0000256" key="5">
    <source>
        <dbReference type="ARBA" id="ARBA00022679"/>
    </source>
</evidence>
<dbReference type="PANTHER" id="PTHR20941:SF1">
    <property type="entry name" value="FOLIC ACID SYNTHESIS PROTEIN FOL1"/>
    <property type="match status" value="1"/>
</dbReference>
<organism evidence="10 11">
    <name type="scientific">Helicobacter didelphidarum</name>
    <dbReference type="NCBI Taxonomy" id="2040648"/>
    <lineage>
        <taxon>Bacteria</taxon>
        <taxon>Pseudomonadati</taxon>
        <taxon>Campylobacterota</taxon>
        <taxon>Epsilonproteobacteria</taxon>
        <taxon>Campylobacterales</taxon>
        <taxon>Helicobacteraceae</taxon>
        <taxon>Helicobacter</taxon>
    </lineage>
</organism>
<dbReference type="AlphaFoldDB" id="A0A3D8INF8"/>
<evidence type="ECO:0000313" key="11">
    <source>
        <dbReference type="Proteomes" id="UP000256379"/>
    </source>
</evidence>
<evidence type="ECO:0000256" key="6">
    <source>
        <dbReference type="ARBA" id="ARBA00022723"/>
    </source>
</evidence>
<sequence length="378" mass="43367">MRLERIKNLNIEMLQAKPDSIGYKIMKDKTQVLGFNIANLKLQAMQILKQEALSIGAELVTPRDAILCRKKAYDCMLFGTPKALKLLVIKIQMQPFGLKALGKELKHFLKPYHERKKMIMSVVNVDSQSFYKHFNATDAIQEIYRNIELGADIIDIGAVSTQPNAPFIEAKVELKRLEPIFKEITTINNKPQFSIDTYNKEVAKIALECGFTMINDVSGKPENMLEILQQYPNATYILTHTRGGPNTMHKYCEYKNLILDIDKFFTEQLRMLDKHSCKNIILDVGIGFAKTFEQNIELIAKLAHFKHFHKPLLIGASHKSFLRKILKSDNKKQLEASLIAHFIALQNGADIIRVHDLESHQIMLQLYHSFQMNDLDIL</sequence>
<dbReference type="PROSITE" id="PS50972">
    <property type="entry name" value="PTERIN_BINDING"/>
    <property type="match status" value="1"/>
</dbReference>
<evidence type="ECO:0000256" key="3">
    <source>
        <dbReference type="ARBA" id="ARBA00004763"/>
    </source>
</evidence>
<dbReference type="GO" id="GO:0005829">
    <property type="term" value="C:cytosol"/>
    <property type="evidence" value="ECO:0007669"/>
    <property type="project" value="TreeGrafter"/>
</dbReference>
<keyword evidence="5" id="KW-0808">Transferase</keyword>
<dbReference type="EMBL" id="NXLQ01000007">
    <property type="protein sequence ID" value="RDU66111.1"/>
    <property type="molecule type" value="Genomic_DNA"/>
</dbReference>
<feature type="domain" description="Pterin-binding" evidence="9">
    <location>
        <begin position="117"/>
        <end position="365"/>
    </location>
</feature>
<dbReference type="PANTHER" id="PTHR20941">
    <property type="entry name" value="FOLATE SYNTHESIS PROTEINS"/>
    <property type="match status" value="1"/>
</dbReference>
<dbReference type="CDD" id="cd00739">
    <property type="entry name" value="DHPS"/>
    <property type="match status" value="1"/>
</dbReference>
<dbReference type="InterPro" id="IPR006390">
    <property type="entry name" value="DHP_synth_dom"/>
</dbReference>
<dbReference type="OrthoDB" id="9811744at2"/>
<accession>A0A3D8INF8</accession>
<evidence type="ECO:0000256" key="7">
    <source>
        <dbReference type="ARBA" id="ARBA00022842"/>
    </source>
</evidence>
<evidence type="ECO:0000313" key="10">
    <source>
        <dbReference type="EMBL" id="RDU66111.1"/>
    </source>
</evidence>
<dbReference type="Gene3D" id="3.20.20.20">
    <property type="entry name" value="Dihydropteroate synthase-like"/>
    <property type="match status" value="1"/>
</dbReference>
<dbReference type="Proteomes" id="UP000256379">
    <property type="component" value="Unassembled WGS sequence"/>
</dbReference>
<dbReference type="InterPro" id="IPR045031">
    <property type="entry name" value="DHP_synth-like"/>
</dbReference>
<dbReference type="NCBIfam" id="TIGR01496">
    <property type="entry name" value="DHPS"/>
    <property type="match status" value="1"/>
</dbReference>
<evidence type="ECO:0000256" key="1">
    <source>
        <dbReference type="ARBA" id="ARBA00000012"/>
    </source>
</evidence>
<evidence type="ECO:0000256" key="4">
    <source>
        <dbReference type="ARBA" id="ARBA00012458"/>
    </source>
</evidence>
<dbReference type="GO" id="GO:0046654">
    <property type="term" value="P:tetrahydrofolate biosynthetic process"/>
    <property type="evidence" value="ECO:0007669"/>
    <property type="project" value="TreeGrafter"/>
</dbReference>
<dbReference type="InterPro" id="IPR011005">
    <property type="entry name" value="Dihydropteroate_synth-like_sf"/>
</dbReference>
<dbReference type="GO" id="GO:0046872">
    <property type="term" value="F:metal ion binding"/>
    <property type="evidence" value="ECO:0007669"/>
    <property type="project" value="UniProtKB-KW"/>
</dbReference>
<evidence type="ECO:0000256" key="2">
    <source>
        <dbReference type="ARBA" id="ARBA00001946"/>
    </source>
</evidence>
<evidence type="ECO:0000256" key="8">
    <source>
        <dbReference type="ARBA" id="ARBA00022909"/>
    </source>
</evidence>
<name>A0A3D8INF8_9HELI</name>
<keyword evidence="8" id="KW-0289">Folate biosynthesis</keyword>
<dbReference type="SUPFAM" id="SSF51717">
    <property type="entry name" value="Dihydropteroate synthetase-like"/>
    <property type="match status" value="1"/>
</dbReference>
<keyword evidence="7" id="KW-0460">Magnesium</keyword>
<reference evidence="10 11" key="1">
    <citation type="submission" date="2018-04" db="EMBL/GenBank/DDBJ databases">
        <title>Novel Campyloabacter and Helicobacter Species and Strains.</title>
        <authorList>
            <person name="Mannion A.J."/>
            <person name="Shen Z."/>
            <person name="Fox J.G."/>
        </authorList>
    </citation>
    <scope>NUCLEOTIDE SEQUENCE [LARGE SCALE GENOMIC DNA]</scope>
    <source>
        <strain evidence="10 11">MIT 17-337</strain>
    </source>
</reference>
<dbReference type="InterPro" id="IPR000489">
    <property type="entry name" value="Pterin-binding_dom"/>
</dbReference>
<protein>
    <recommendedName>
        <fullName evidence="4">dihydropteroate synthase</fullName>
        <ecNumber evidence="4">2.5.1.15</ecNumber>
    </recommendedName>
</protein>